<dbReference type="Proteomes" id="UP000007494">
    <property type="component" value="Chromosome VIIa"/>
</dbReference>
<evidence type="ECO:0000313" key="5">
    <source>
        <dbReference type="Proteomes" id="UP000007494"/>
    </source>
</evidence>
<dbReference type="eggNOG" id="ENOG502RUD2">
    <property type="taxonomic scope" value="Eukaryota"/>
</dbReference>
<dbReference type="EMBL" id="LN714481">
    <property type="protein sequence ID" value="CEL66510.1"/>
    <property type="molecule type" value="Genomic_DNA"/>
</dbReference>
<dbReference type="InParanoid" id="F0VFP0"/>
<dbReference type="OMA" id="WENDAEN"/>
<feature type="compositionally biased region" description="Acidic residues" evidence="1">
    <location>
        <begin position="57"/>
        <end position="74"/>
    </location>
</feature>
<dbReference type="GeneID" id="13444693"/>
<protein>
    <submittedName>
        <fullName evidence="4">Megakaryocyte stimulating factor, putative</fullName>
    </submittedName>
    <submittedName>
        <fullName evidence="3">Putative megakaryocyte stimulating factor</fullName>
    </submittedName>
</protein>
<feature type="region of interest" description="Disordered" evidence="1">
    <location>
        <begin position="126"/>
        <end position="161"/>
    </location>
</feature>
<dbReference type="AlphaFoldDB" id="F0VFP0"/>
<feature type="region of interest" description="Disordered" evidence="1">
    <location>
        <begin position="57"/>
        <end position="86"/>
    </location>
</feature>
<reference evidence="4" key="4">
    <citation type="journal article" date="2015" name="PLoS ONE">
        <title>Comprehensive Evaluation of Toxoplasma gondii VEG and Neospora caninum LIV Genomes with Tachyzoite Stage Transcriptome and Proteome Defines Novel Transcript Features.</title>
        <authorList>
            <person name="Ramaprasad A."/>
            <person name="Mourier T."/>
            <person name="Naeem R."/>
            <person name="Malas T.B."/>
            <person name="Moussa E."/>
            <person name="Panigrahi A."/>
            <person name="Vermont S.J."/>
            <person name="Otto T.D."/>
            <person name="Wastling J."/>
            <person name="Pain A."/>
        </authorList>
    </citation>
    <scope>NUCLEOTIDE SEQUENCE</scope>
    <source>
        <strain evidence="4">Liverpool</strain>
    </source>
</reference>
<proteinExistence type="predicted"/>
<feature type="region of interest" description="Disordered" evidence="1">
    <location>
        <begin position="484"/>
        <end position="665"/>
    </location>
</feature>
<feature type="region of interest" description="Disordered" evidence="1">
    <location>
        <begin position="215"/>
        <end position="238"/>
    </location>
</feature>
<name>F0VFP0_NEOCL</name>
<keyword evidence="2" id="KW-0732">Signal</keyword>
<evidence type="ECO:0000313" key="3">
    <source>
        <dbReference type="EMBL" id="CBZ52534.1"/>
    </source>
</evidence>
<evidence type="ECO:0000256" key="2">
    <source>
        <dbReference type="SAM" id="SignalP"/>
    </source>
</evidence>
<reference evidence="3" key="1">
    <citation type="submission" date="2011-02" db="EMBL/GenBank/DDBJ databases">
        <authorList>
            <person name="Aslett M."/>
        </authorList>
    </citation>
    <scope>NUCLEOTIDE SEQUENCE</scope>
    <source>
        <strain evidence="3">Liverpool</strain>
    </source>
</reference>
<evidence type="ECO:0000256" key="1">
    <source>
        <dbReference type="SAM" id="MobiDB-lite"/>
    </source>
</evidence>
<accession>F0VFP0</accession>
<evidence type="ECO:0000313" key="4">
    <source>
        <dbReference type="EMBL" id="CEL66510.1"/>
    </source>
</evidence>
<feature type="compositionally biased region" description="Low complexity" evidence="1">
    <location>
        <begin position="498"/>
        <end position="513"/>
    </location>
</feature>
<dbReference type="RefSeq" id="XP_003882566.1">
    <property type="nucleotide sequence ID" value="XM_003882517.1"/>
</dbReference>
<reference evidence="3" key="2">
    <citation type="submission" date="2011-03" db="EMBL/GenBank/DDBJ databases">
        <title>Comparative genomics and transcriptomics of Neospora caninum and Toxoplasma gondii.</title>
        <authorList>
            <person name="Reid A.J."/>
            <person name="Sohal A."/>
            <person name="Harris D."/>
            <person name="Quail M."/>
            <person name="Sanders M."/>
            <person name="Berriman M."/>
            <person name="Wastling J.M."/>
            <person name="Pain A."/>
        </authorList>
    </citation>
    <scope>NUCLEOTIDE SEQUENCE</scope>
    <source>
        <strain evidence="3">Liverpool</strain>
    </source>
</reference>
<organism evidence="3 5">
    <name type="scientific">Neospora caninum (strain Liverpool)</name>
    <dbReference type="NCBI Taxonomy" id="572307"/>
    <lineage>
        <taxon>Eukaryota</taxon>
        <taxon>Sar</taxon>
        <taxon>Alveolata</taxon>
        <taxon>Apicomplexa</taxon>
        <taxon>Conoidasida</taxon>
        <taxon>Coccidia</taxon>
        <taxon>Eucoccidiorida</taxon>
        <taxon>Eimeriorina</taxon>
        <taxon>Sarcocystidae</taxon>
        <taxon>Neospora</taxon>
    </lineage>
</organism>
<keyword evidence="5" id="KW-1185">Reference proteome</keyword>
<gene>
    <name evidence="4" type="ORF">BN1204_023220</name>
    <name evidence="3" type="ORF">NCLIV_023220</name>
</gene>
<reference evidence="5" key="3">
    <citation type="journal article" date="2012" name="PLoS Pathog.">
        <title>Comparative genomics of the apicomplexan parasites Toxoplasma gondii and Neospora caninum: Coccidia differing in host range and transmission strategy.</title>
        <authorList>
            <person name="Reid A.J."/>
            <person name="Vermont S.J."/>
            <person name="Cotton J.A."/>
            <person name="Harris D."/>
            <person name="Hill-Cawthorne G.A."/>
            <person name="Konen-Waisman S."/>
            <person name="Latham S.M."/>
            <person name="Mourier T."/>
            <person name="Norton R."/>
            <person name="Quail M.A."/>
            <person name="Sanders M."/>
            <person name="Shanmugam D."/>
            <person name="Sohal A."/>
            <person name="Wasmuth J.D."/>
            <person name="Brunk B."/>
            <person name="Grigg M.E."/>
            <person name="Howard J.C."/>
            <person name="Parkinson J."/>
            <person name="Roos D.S."/>
            <person name="Trees A.J."/>
            <person name="Berriman M."/>
            <person name="Pain A."/>
            <person name="Wastling J.M."/>
        </authorList>
    </citation>
    <scope>NUCLEOTIDE SEQUENCE [LARGE SCALE GENOMIC DNA]</scope>
    <source>
        <strain evidence="5">Liverpool</strain>
    </source>
</reference>
<feature type="chain" id="PRO_5007655175" evidence="2">
    <location>
        <begin position="22"/>
        <end position="665"/>
    </location>
</feature>
<sequence>MQLRLLTPLLAVGATHWVALPESQVLAFGYSLYESATTQDFLGAAPRKLARAVAVEEEVSEDYDEDGESTESGDEGSFGTLSSSRSRLTGVSPRRVTKGVVAAVAILAVTAATLGYQMFYNAPSDVPEERATSGVSENAKEAGAKPPRVATSAATGAPQPAGRVSKKRIILGAAVVSAATLLFLYQKFGLPRALEGLLERGHGLEGLLGSLDGSRSAPAPRAAGGQPNSGLRGAGTPSRYVTRHATTTRQGSLPDFVDFVFKEMLKWPNNAGLALGAAMFLYGVVGLFQLQRAKKEKPLSPKLRQLANRMHFANGTEAMILQNVQSVKNLDVGQVMAEISQKGKVHSKRPFSENETEAAMLRVQAYLQELVEGAEKAAKEVDATVQTISKKLSEKKVPSTETDEDRAHVVEGLVSRLESEEAVLKETIVESGQVLERIARTVDAAAASGESLSPTDAVTLLEHLAKREIARVIVADMHSFLKENTGGVDLPVDESILSPTSEPEPTTPQPEQQRPAEDAAPRTTTESESMEEEAPRTTTESESEEEEAPETTTESESKEEEAPETTTESESKEEEAPETATESESKEEEAPETTTESESKEEEAPETTTESESKEEEAPETTTESESKEEEAPETTTESESKEEEAPETTTESESKEEEAPGTSE</sequence>
<feature type="signal peptide" evidence="2">
    <location>
        <begin position="1"/>
        <end position="21"/>
    </location>
</feature>
<dbReference type="VEuPathDB" id="ToxoDB:NCLIV_023220"/>
<dbReference type="EMBL" id="FR823388">
    <property type="protein sequence ID" value="CBZ52534.1"/>
    <property type="molecule type" value="Genomic_DNA"/>
</dbReference>